<keyword evidence="2" id="KW-0472">Membrane</keyword>
<sequence>MYWSVSTLRELIVPPRFQYVTAVNPITYIDCSFTLMTEEPADPAHQFRSGGSAIRLFSQAPLSITNCTFSDCKTQLGDGGAILIASRDYEVSTTLTIEGSRFVECTCAMDGGAIAITTSGSHSITRSSFTSCHARYGGGACVCTCAFSFSEFVSNTALMECGGLDATSAASLLYCHFEGNSAQLTLDWSINAPLTSVSTAFGCTQSRDSEVTDDVMFVVSGAEGGDCSFSSPCDSLSAALQKVGKNEWKEIKLGTGSFGEVHIMPSSCPTICGYYRKEDWDSTQTSSSFSLILDTSGAVTLTDLDLVPLTGAPIVKSTADASLYMYNLRMAGVDGISLAPFVFSAGTATFSFCHFDSLSSMECSLISISDAAFVDIQNSLFHQIESSSSVVSVVDGRLTLNYVIFRHLTRTSGLGGAALDCDNAASLTIRAQFSSCHSKTGLCGAIHLNVTDQSTIHSFHALFYLNRGRDGSDAHDIHLSTITVDDFSKFDGFLSSISLSPQIVDDNGGISSLQPLSSLYVFDGSDIFNQIGCYEESLTQSDVEALDLSAIIGETGDVNLTLYTKRGEMTSIRPVECSGGSIKIQSSKYSLSSPLTQSSKTDGTLFSMRSSSYLTVSFCILILTTKQTDPMITIDSTSTLQLSNSIISSDGGLSNRAFCQSEGSITISNASIVSMTFSTHSCIETTGGSLTIMVGSSHILSCVTNLSTSGNGALVNAKDTYVSIGGIPMTDCHAANGGAIFVQNCAVYINYCSFFRCSAIHKGGAVCVENQNDQTQSVQVSFQQIVDCSADFGGGLYICNEGATYVSIGGSYWMIFMTSFSYPAVSGCRARKGSGAYIDGNFTTSQFLFSAQKYFNNSFAEGSDLFFSKRFADTHPNMTELLSNLCTNIFSLSGRSFDDDGQYRHIEVEGFPQLSRNFPPPTMEVSESDSPSEPPTMPGPQLYFNSLSYYLPYIHTQTDTGEYLPIPINLMSTLFFFETGTVTRQAIVLMMSKNEWNPVETVEVQHGQGLIESGIPFVEVADEGSMEFSMTKFEWTIDNHLCRLVSRSAHSSITGCEFTIQLSMSTPLVECESGTLIITSSSFSMQALVTDIFHPIVFSSSSSSHASNGKSRIEIEMSDVSFHDVTVQAGAAGVVVLGDADRIRLDRVRFVTVLNTEGQNGTRIVVRGRNLANVIEYVPNSEFPSRGGDEDDLYESLDEDEAVGSPFHSPTLLLYLSFFSAQSVFVHSIGREEMWCGDVTFPCASLDEADLHLSSDLLCTITVVDVAQLKGEVDPRQDKTEIVSKGGDKSRVDVWESGRLVNEAANLAHSLHLDSLAFSLSSDRSVALLESRSGMLTVTSCSFSSSSPLHSKLLEVTGGSVKISDVDISSVAFSDTLLSFSQFSNVNVSSLAHRECSAGTLLSFEGNGKSASRVELQNCAFEGKNEKSPQNDNSLCFWTSSLIEIVSCSFESSLSTYSHLSQGGLHVVSSAVKMIGGESVGNNALSTAFPSLQRNVLCEKESLIELGTDPLKTSSLWISTDSECVVKRNNGSVVSNTFFIPTLTVKSCSSLFDKKTETFRLELNGTLLIPCGLTLVVSENTSSSNTEPVRISLSTERTTEWTETSLRMEVKLSEFEGLGEKREWVGHVEFGETGRTEAFSLKLSSKQAQSLAMQKTLPWLIPLIVSLVALVLLVLLLWICCRRRKATHLKEKAEMQEQDALPVEDEKLEILDPTNENAQAQSLIDSMTAASMKNSSHENDGTMSSVPSQASLVEALVCGHKLDLSIVREQDTLYNALHVEKSLMAPKCVVRRQLALGLMKVAQANRSVDILKKLSSHWVMFDGHGNVCLKTEEPKQTIAQAAVDANGVEVEVSASKDGQRWKAPEVAKAEEEKDIGRVVDGSKASVFSLSLILWEIETGLVPFGELDAINAQRQIGTGILPKMDGIHENMVDVISSCLQLNPDDRPTLSTVWSVLSTLSDSGETAGDNEQMETH</sequence>
<evidence type="ECO:0000313" key="4">
    <source>
        <dbReference type="EMBL" id="KAK2960687.1"/>
    </source>
</evidence>
<feature type="domain" description="Protein kinase" evidence="3">
    <location>
        <begin position="1619"/>
        <end position="1958"/>
    </location>
</feature>
<keyword evidence="2" id="KW-1133">Transmembrane helix</keyword>
<dbReference type="InterPro" id="IPR001245">
    <property type="entry name" value="Ser-Thr/Tyr_kinase_cat_dom"/>
</dbReference>
<dbReference type="Proteomes" id="UP001281761">
    <property type="component" value="Unassembled WGS sequence"/>
</dbReference>
<evidence type="ECO:0000313" key="5">
    <source>
        <dbReference type="Proteomes" id="UP001281761"/>
    </source>
</evidence>
<proteinExistence type="predicted"/>
<protein>
    <recommendedName>
        <fullName evidence="3">Protein kinase domain-containing protein</fullName>
    </recommendedName>
</protein>
<evidence type="ECO:0000256" key="2">
    <source>
        <dbReference type="SAM" id="Phobius"/>
    </source>
</evidence>
<gene>
    <name evidence="4" type="ORF">BLNAU_4342</name>
</gene>
<comment type="caution">
    <text evidence="4">The sequence shown here is derived from an EMBL/GenBank/DDBJ whole genome shotgun (WGS) entry which is preliminary data.</text>
</comment>
<reference evidence="4 5" key="1">
    <citation type="journal article" date="2022" name="bioRxiv">
        <title>Genomics of Preaxostyla Flagellates Illuminates Evolutionary Transitions and the Path Towards Mitochondrial Loss.</title>
        <authorList>
            <person name="Novak L.V.F."/>
            <person name="Treitli S.C."/>
            <person name="Pyrih J."/>
            <person name="Halakuc P."/>
            <person name="Pipaliya S.V."/>
            <person name="Vacek V."/>
            <person name="Brzon O."/>
            <person name="Soukal P."/>
            <person name="Eme L."/>
            <person name="Dacks J.B."/>
            <person name="Karnkowska A."/>
            <person name="Elias M."/>
            <person name="Hampl V."/>
        </authorList>
    </citation>
    <scope>NUCLEOTIDE SEQUENCE [LARGE SCALE GENOMIC DNA]</scope>
    <source>
        <strain evidence="4">NAU3</strain>
        <tissue evidence="4">Gut</tissue>
    </source>
</reference>
<evidence type="ECO:0000256" key="1">
    <source>
        <dbReference type="SAM" id="MobiDB-lite"/>
    </source>
</evidence>
<dbReference type="InterPro" id="IPR011009">
    <property type="entry name" value="Kinase-like_dom_sf"/>
</dbReference>
<keyword evidence="2" id="KW-0812">Transmembrane</keyword>
<dbReference type="InterPro" id="IPR011050">
    <property type="entry name" value="Pectin_lyase_fold/virulence"/>
</dbReference>
<dbReference type="PANTHER" id="PTHR11319">
    <property type="entry name" value="G PROTEIN-COUPLED RECEPTOR-RELATED"/>
    <property type="match status" value="1"/>
</dbReference>
<keyword evidence="5" id="KW-1185">Reference proteome</keyword>
<dbReference type="EMBL" id="JARBJD010000021">
    <property type="protein sequence ID" value="KAK2960687.1"/>
    <property type="molecule type" value="Genomic_DNA"/>
</dbReference>
<dbReference type="PROSITE" id="PS50011">
    <property type="entry name" value="PROTEIN_KINASE_DOM"/>
    <property type="match status" value="1"/>
</dbReference>
<dbReference type="Pfam" id="PF07714">
    <property type="entry name" value="PK_Tyr_Ser-Thr"/>
    <property type="match status" value="1"/>
</dbReference>
<dbReference type="SUPFAM" id="SSF56112">
    <property type="entry name" value="Protein kinase-like (PK-like)"/>
    <property type="match status" value="1"/>
</dbReference>
<dbReference type="PANTHER" id="PTHR11319:SF35">
    <property type="entry name" value="OUTER MEMBRANE PROTEIN PMPC-RELATED"/>
    <property type="match status" value="1"/>
</dbReference>
<feature type="region of interest" description="Disordered" evidence="1">
    <location>
        <begin position="917"/>
        <end position="937"/>
    </location>
</feature>
<dbReference type="Gene3D" id="1.10.510.10">
    <property type="entry name" value="Transferase(Phosphotransferase) domain 1"/>
    <property type="match status" value="1"/>
</dbReference>
<name>A0ABQ9YA97_9EUKA</name>
<feature type="transmembrane region" description="Helical" evidence="2">
    <location>
        <begin position="1659"/>
        <end position="1680"/>
    </location>
</feature>
<organism evidence="4 5">
    <name type="scientific">Blattamonas nauphoetae</name>
    <dbReference type="NCBI Taxonomy" id="2049346"/>
    <lineage>
        <taxon>Eukaryota</taxon>
        <taxon>Metamonada</taxon>
        <taxon>Preaxostyla</taxon>
        <taxon>Oxymonadida</taxon>
        <taxon>Blattamonas</taxon>
    </lineage>
</organism>
<accession>A0ABQ9YA97</accession>
<evidence type="ECO:0000259" key="3">
    <source>
        <dbReference type="PROSITE" id="PS50011"/>
    </source>
</evidence>
<dbReference type="SUPFAM" id="SSF51126">
    <property type="entry name" value="Pectin lyase-like"/>
    <property type="match status" value="2"/>
</dbReference>
<dbReference type="InterPro" id="IPR000719">
    <property type="entry name" value="Prot_kinase_dom"/>
</dbReference>